<feature type="region of interest" description="Disordered" evidence="3">
    <location>
        <begin position="171"/>
        <end position="214"/>
    </location>
</feature>
<feature type="region of interest" description="Disordered" evidence="3">
    <location>
        <begin position="23"/>
        <end position="54"/>
    </location>
</feature>
<name>A0A8H7XYK9_PSICU</name>
<dbReference type="GO" id="GO:0010508">
    <property type="term" value="P:positive regulation of autophagy"/>
    <property type="evidence" value="ECO:0007669"/>
    <property type="project" value="TreeGrafter"/>
</dbReference>
<feature type="compositionally biased region" description="Acidic residues" evidence="3">
    <location>
        <begin position="642"/>
        <end position="663"/>
    </location>
</feature>
<dbReference type="Pfam" id="PF03666">
    <property type="entry name" value="NPR3"/>
    <property type="match status" value="1"/>
</dbReference>
<dbReference type="EMBL" id="JAFIQS010000004">
    <property type="protein sequence ID" value="KAG5170365.1"/>
    <property type="molecule type" value="Genomic_DNA"/>
</dbReference>
<evidence type="ECO:0000256" key="1">
    <source>
        <dbReference type="ARBA" id="ARBA00010546"/>
    </source>
</evidence>
<dbReference type="GO" id="GO:0038202">
    <property type="term" value="P:TORC1 signaling"/>
    <property type="evidence" value="ECO:0007669"/>
    <property type="project" value="TreeGrafter"/>
</dbReference>
<reference evidence="6" key="1">
    <citation type="submission" date="2021-02" db="EMBL/GenBank/DDBJ databases">
        <title>Psilocybe cubensis genome.</title>
        <authorList>
            <person name="Mckernan K.J."/>
            <person name="Crawford S."/>
            <person name="Trippe A."/>
            <person name="Kane L.T."/>
            <person name="Mclaughlin S."/>
        </authorList>
    </citation>
    <scope>NUCLEOTIDE SEQUENCE [LARGE SCALE GENOMIC DNA]</scope>
    <source>
        <strain evidence="6">MGC-MH-2018</strain>
    </source>
</reference>
<gene>
    <name evidence="6" type="ORF">JR316_004754</name>
</gene>
<evidence type="ECO:0000313" key="6">
    <source>
        <dbReference type="EMBL" id="KAG5170365.1"/>
    </source>
</evidence>
<comment type="function">
    <text evidence="2">Mediates inactivation of the TORC1 complex in response to amino acid starvation. Required for meiotic nuclear division.</text>
</comment>
<comment type="similarity">
    <text evidence="1 2">Belongs to the NPR3 family.</text>
</comment>
<evidence type="ECO:0000256" key="3">
    <source>
        <dbReference type="SAM" id="MobiDB-lite"/>
    </source>
</evidence>
<dbReference type="GO" id="GO:0051321">
    <property type="term" value="P:meiotic cell cycle"/>
    <property type="evidence" value="ECO:0007669"/>
    <property type="project" value="UniProtKB-UniRule"/>
</dbReference>
<keyword evidence="2" id="KW-0469">Meiosis</keyword>
<dbReference type="GO" id="GO:1904262">
    <property type="term" value="P:negative regulation of TORC1 signaling"/>
    <property type="evidence" value="ECO:0007669"/>
    <property type="project" value="TreeGrafter"/>
</dbReference>
<dbReference type="GO" id="GO:0005774">
    <property type="term" value="C:vacuolar membrane"/>
    <property type="evidence" value="ECO:0007669"/>
    <property type="project" value="UniProtKB-SubCell"/>
</dbReference>
<comment type="subcellular location">
    <subcellularLocation>
        <location evidence="2">Vacuole membrane</location>
        <topology evidence="2">Peripheral membrane protein</topology>
    </subcellularLocation>
</comment>
<feature type="compositionally biased region" description="Polar residues" evidence="3">
    <location>
        <begin position="188"/>
        <end position="211"/>
    </location>
</feature>
<feature type="compositionally biased region" description="Low complexity" evidence="3">
    <location>
        <begin position="25"/>
        <end position="34"/>
    </location>
</feature>
<feature type="compositionally biased region" description="Basic and acidic residues" evidence="3">
    <location>
        <begin position="171"/>
        <end position="187"/>
    </location>
</feature>
<feature type="chain" id="PRO_5034062841" description="Nitrogen permease regulator 3" evidence="4">
    <location>
        <begin position="18"/>
        <end position="750"/>
    </location>
</feature>
<feature type="region of interest" description="Disordered" evidence="3">
    <location>
        <begin position="568"/>
        <end position="602"/>
    </location>
</feature>
<dbReference type="Pfam" id="PF24064">
    <property type="entry name" value="HTH_NPRL3"/>
    <property type="match status" value="1"/>
</dbReference>
<organism evidence="6">
    <name type="scientific">Psilocybe cubensis</name>
    <name type="common">Psychedelic mushroom</name>
    <name type="synonym">Stropharia cubensis</name>
    <dbReference type="NCBI Taxonomy" id="181762"/>
    <lineage>
        <taxon>Eukaryota</taxon>
        <taxon>Fungi</taxon>
        <taxon>Dikarya</taxon>
        <taxon>Basidiomycota</taxon>
        <taxon>Agaricomycotina</taxon>
        <taxon>Agaricomycetes</taxon>
        <taxon>Agaricomycetidae</taxon>
        <taxon>Agaricales</taxon>
        <taxon>Agaricineae</taxon>
        <taxon>Strophariaceae</taxon>
        <taxon>Psilocybe</taxon>
    </lineage>
</organism>
<dbReference type="PANTHER" id="PTHR13153">
    <property type="entry name" value="CGTHBA PROTEIN -14 GENE PROTEIN"/>
    <property type="match status" value="1"/>
</dbReference>
<feature type="domain" description="GATOR1 complex protein NPRL3 C-terminal HTH" evidence="5">
    <location>
        <begin position="683"/>
        <end position="743"/>
    </location>
</feature>
<keyword evidence="2 4" id="KW-0732">Signal</keyword>
<dbReference type="GO" id="GO:0034198">
    <property type="term" value="P:cellular response to amino acid starvation"/>
    <property type="evidence" value="ECO:0007669"/>
    <property type="project" value="TreeGrafter"/>
</dbReference>
<feature type="signal peptide" evidence="4">
    <location>
        <begin position="1"/>
        <end position="17"/>
    </location>
</feature>
<dbReference type="GO" id="GO:1990130">
    <property type="term" value="C:GATOR1 complex"/>
    <property type="evidence" value="ECO:0007669"/>
    <property type="project" value="TreeGrafter"/>
</dbReference>
<dbReference type="AlphaFoldDB" id="A0A8H7XYK9"/>
<feature type="compositionally biased region" description="Polar residues" evidence="3">
    <location>
        <begin position="587"/>
        <end position="602"/>
    </location>
</feature>
<dbReference type="InterPro" id="IPR056603">
    <property type="entry name" value="HTH_NPRL3"/>
</dbReference>
<comment type="caution">
    <text evidence="6">The sequence shown here is derived from an EMBL/GenBank/DDBJ whole genome shotgun (WGS) entry which is preliminary data.</text>
</comment>
<feature type="region of interest" description="Disordered" evidence="3">
    <location>
        <begin position="642"/>
        <end position="682"/>
    </location>
</feature>
<evidence type="ECO:0000256" key="4">
    <source>
        <dbReference type="SAM" id="SignalP"/>
    </source>
</evidence>
<sequence>MAETLLALLLVTNSAKGSNLVFRWPESPQSSPRLSRSRPDPKLSLSQLDNPWKASHSQDALERAEVLPPKDYAHDPEYRWERPNALRDRSLSYSHESGRASPSRDMAYSFDKVSSPDEYDHVLGYSGEFLANVLCPHKAMCHQKFELVVDDLAFIGHPVCADSDTRWSFKPEKIKPGSRGREERDLDSSSSPHIAENSTSLSPELTGSEPPSSGKAPWLHTFHLVLVLDLPDPSSSASGNLAKYFNTLYEQIAFTLTAVLYQEQVLSNFVEEECDVLLSLKETCITNGEPYSKYSASALEISSIAPAMKTIFEAIKSSSMAYVTINYLPLELQLPPYLDSLLHSQDDQDADSIDPYDDDPTLTWGEHMNLGWKLPTMAPWKTLLLLDIDNEMDPHQILNGPHGNADDKTLAEGLVRFLETASVTLSLYDMANLLDWDLESQVYPIVRWLVLHRRAKVVDVVHAGLKTAFALSPKFGSTLSQLSTEFHDAFPHPAIPPLAQILATVSASTSKQTDNHFFASVVKSKELIPMYHDVVLWMLKRDILTTLHLRIRVVATRELKLRVKEERDRKIMQSGGSVKFHKRSKSGSDNGDSVSRTRNPSFFLSPRSARNFARRISSNESGKSEISELNFDIDEPMHRLVEEEEASDSEQDNSEVDDQEESGWDTTEDHLSPSMINDPGKATPMQRRWLSAMSDGKDPAIAKRFELINQYFDGKKSDDEILYRAEISRKQLREVLHHYEDYLQTFLHPS</sequence>
<evidence type="ECO:0000259" key="5">
    <source>
        <dbReference type="Pfam" id="PF24064"/>
    </source>
</evidence>
<dbReference type="OrthoDB" id="18648at2759"/>
<proteinExistence type="inferred from homology"/>
<dbReference type="PANTHER" id="PTHR13153:SF5">
    <property type="entry name" value="GATOR COMPLEX PROTEIN NPRL3"/>
    <property type="match status" value="1"/>
</dbReference>
<accession>A0A8H7XYK9</accession>
<dbReference type="InterPro" id="IPR005365">
    <property type="entry name" value="Npr3"/>
</dbReference>
<protein>
    <recommendedName>
        <fullName evidence="2">Nitrogen permease regulator 3</fullName>
    </recommendedName>
    <alternativeName>
        <fullName evidence="2">Required for meiotic nuclear division protein 11</fullName>
    </alternativeName>
</protein>
<evidence type="ECO:0000256" key="2">
    <source>
        <dbReference type="RuleBase" id="RU368069"/>
    </source>
</evidence>